<evidence type="ECO:0000313" key="3">
    <source>
        <dbReference type="EMBL" id="KAB1633626.1"/>
    </source>
</evidence>
<dbReference type="InterPro" id="IPR050834">
    <property type="entry name" value="Glycosyltransf_2"/>
</dbReference>
<sequence>MMVALRPSWVAARSAMVRPKKPEPTMRRSVSASVTMESLSFPMARKPAAAQDHVMLAYPGEGAVNAACPAPENRSERTCGMHGQRQSSVAIIIRTKNRPYFLARALDDAQRQSYADWSAIVVNDGGEPAPVDEIVDDLPPDTRTRVQVLHRQESTGMESASNAGIRASSSTFLAIHDDDDTWHPDFLNQTVRYLESSDSRAVMTRTEIVHEHVDGNQIIEDSRELYAPEITEIDASRMAISNQGVPISCLYRRDLHDEVGLYDESLPVVGDWDFYLRVLTVTTIGFIDGEPLAFYHQRPKGSAGTAGNTVNEWADLHQQIDRLVRERHFLADVQARGWGDRLVRAKLFEQQAQSLHEHLHSATMAVLARQNEIEKNLDIRLDQLNQNVQKLAQQLSALQQVTEANTPGRFLRRTLHQLFPFSRAR</sequence>
<dbReference type="Proteomes" id="UP000481339">
    <property type="component" value="Unassembled WGS sequence"/>
</dbReference>
<accession>A0A7C8BT37</accession>
<dbReference type="PANTHER" id="PTHR43685">
    <property type="entry name" value="GLYCOSYLTRANSFERASE"/>
    <property type="match status" value="1"/>
</dbReference>
<name>A0A7C8BT37_9MICO</name>
<protein>
    <submittedName>
        <fullName evidence="3">Glycosyltransferase</fullName>
    </submittedName>
</protein>
<dbReference type="GO" id="GO:0016740">
    <property type="term" value="F:transferase activity"/>
    <property type="evidence" value="ECO:0007669"/>
    <property type="project" value="UniProtKB-KW"/>
</dbReference>
<organism evidence="3 4">
    <name type="scientific">Pseudoclavibacter caeni</name>
    <dbReference type="NCBI Taxonomy" id="908846"/>
    <lineage>
        <taxon>Bacteria</taxon>
        <taxon>Bacillati</taxon>
        <taxon>Actinomycetota</taxon>
        <taxon>Actinomycetes</taxon>
        <taxon>Micrococcales</taxon>
        <taxon>Microbacteriaceae</taxon>
        <taxon>Pseudoclavibacter</taxon>
    </lineage>
</organism>
<evidence type="ECO:0000256" key="1">
    <source>
        <dbReference type="SAM" id="Coils"/>
    </source>
</evidence>
<dbReference type="EMBL" id="WBKA01000001">
    <property type="protein sequence ID" value="KAB1633626.1"/>
    <property type="molecule type" value="Genomic_DNA"/>
</dbReference>
<keyword evidence="1" id="KW-0175">Coiled coil</keyword>
<feature type="coiled-coil region" evidence="1">
    <location>
        <begin position="367"/>
        <end position="401"/>
    </location>
</feature>
<dbReference type="AlphaFoldDB" id="A0A7C8BT37"/>
<dbReference type="Gene3D" id="3.90.550.10">
    <property type="entry name" value="Spore Coat Polysaccharide Biosynthesis Protein SpsA, Chain A"/>
    <property type="match status" value="1"/>
</dbReference>
<dbReference type="InterPro" id="IPR029044">
    <property type="entry name" value="Nucleotide-diphossugar_trans"/>
</dbReference>
<keyword evidence="3" id="KW-0808">Transferase</keyword>
<dbReference type="OrthoDB" id="153025at2"/>
<dbReference type="SUPFAM" id="SSF53448">
    <property type="entry name" value="Nucleotide-diphospho-sugar transferases"/>
    <property type="match status" value="1"/>
</dbReference>
<reference evidence="3 4" key="1">
    <citation type="submission" date="2019-09" db="EMBL/GenBank/DDBJ databases">
        <title>Phylogeny of genus Pseudoclavibacter and closely related genus.</title>
        <authorList>
            <person name="Li Y."/>
        </authorList>
    </citation>
    <scope>NUCLEOTIDE SEQUENCE [LARGE SCALE GENOMIC DNA]</scope>
    <source>
        <strain evidence="3 4">JCM 16921</strain>
    </source>
</reference>
<dbReference type="InterPro" id="IPR001173">
    <property type="entry name" value="Glyco_trans_2-like"/>
</dbReference>
<evidence type="ECO:0000259" key="2">
    <source>
        <dbReference type="Pfam" id="PF00535"/>
    </source>
</evidence>
<gene>
    <name evidence="3" type="ORF">F8O02_01485</name>
</gene>
<proteinExistence type="predicted"/>
<evidence type="ECO:0000313" key="4">
    <source>
        <dbReference type="Proteomes" id="UP000481339"/>
    </source>
</evidence>
<comment type="caution">
    <text evidence="3">The sequence shown here is derived from an EMBL/GenBank/DDBJ whole genome shotgun (WGS) entry which is preliminary data.</text>
</comment>
<keyword evidence="4" id="KW-1185">Reference proteome</keyword>
<dbReference type="CDD" id="cd00761">
    <property type="entry name" value="Glyco_tranf_GTA_type"/>
    <property type="match status" value="1"/>
</dbReference>
<dbReference type="PANTHER" id="PTHR43685:SF11">
    <property type="entry name" value="GLYCOSYLTRANSFERASE TAGX-RELATED"/>
    <property type="match status" value="1"/>
</dbReference>
<feature type="domain" description="Glycosyltransferase 2-like" evidence="2">
    <location>
        <begin position="91"/>
        <end position="259"/>
    </location>
</feature>
<dbReference type="Pfam" id="PF00535">
    <property type="entry name" value="Glycos_transf_2"/>
    <property type="match status" value="1"/>
</dbReference>